<dbReference type="InterPro" id="IPR009642">
    <property type="entry name" value="DUF1236"/>
</dbReference>
<dbReference type="Gene3D" id="2.30.30.40">
    <property type="entry name" value="SH3 Domains"/>
    <property type="match status" value="1"/>
</dbReference>
<accession>A0A1H8VQ49</accession>
<evidence type="ECO:0000259" key="2">
    <source>
        <dbReference type="PROSITE" id="PS51781"/>
    </source>
</evidence>
<dbReference type="RefSeq" id="WP_093120378.1">
    <property type="nucleotide sequence ID" value="NZ_FODS01000032.1"/>
</dbReference>
<gene>
    <name evidence="3" type="ORF">SAMN04490248_13214</name>
</gene>
<keyword evidence="1" id="KW-0732">Signal</keyword>
<dbReference type="PROSITE" id="PS51781">
    <property type="entry name" value="SH3B"/>
    <property type="match status" value="1"/>
</dbReference>
<dbReference type="InterPro" id="IPR003646">
    <property type="entry name" value="SH3-like_bac-type"/>
</dbReference>
<dbReference type="SMART" id="SM00287">
    <property type="entry name" value="SH3b"/>
    <property type="match status" value="1"/>
</dbReference>
<reference evidence="3 4" key="1">
    <citation type="submission" date="2016-10" db="EMBL/GenBank/DDBJ databases">
        <authorList>
            <person name="de Groot N.N."/>
        </authorList>
    </citation>
    <scope>NUCLEOTIDE SEQUENCE [LARGE SCALE GENOMIC DNA]</scope>
    <source>
        <strain evidence="3 4">DSM 27842</strain>
    </source>
</reference>
<feature type="domain" description="SH3b" evidence="2">
    <location>
        <begin position="20"/>
        <end position="85"/>
    </location>
</feature>
<dbReference type="OrthoDB" id="102964at2"/>
<sequence>MYTRNITLAATALSLAAAPAMAATVQAVTDLNMRAGPGPQYEIIGVIDQKGSAEVEGCFEEGNWCRVSYEGNTGWAYGEYLTDEVSDSYVPIVSEQSTVEIGTVTYENEEHDQAIVGSGTAGAVAGAIIGGPVGAVAGAIAGGTAGAAAEPREEVVRYVRTNRLEPVYLEGEVVTGVQLPESVDLQEIPNSEYRYVYLNGAPVLVDAENRTVVHIAR</sequence>
<dbReference type="STRING" id="569882.SAMN04490248_13214"/>
<dbReference type="Pfam" id="PF06823">
    <property type="entry name" value="DUF1236"/>
    <property type="match status" value="1"/>
</dbReference>
<name>A0A1H8VQ49_9RHOB</name>
<evidence type="ECO:0000313" key="3">
    <source>
        <dbReference type="EMBL" id="SEP17444.1"/>
    </source>
</evidence>
<dbReference type="Proteomes" id="UP000198893">
    <property type="component" value="Unassembled WGS sequence"/>
</dbReference>
<feature type="chain" id="PRO_5011743559" evidence="1">
    <location>
        <begin position="23"/>
        <end position="217"/>
    </location>
</feature>
<dbReference type="EMBL" id="FODS01000032">
    <property type="protein sequence ID" value="SEP17444.1"/>
    <property type="molecule type" value="Genomic_DNA"/>
</dbReference>
<proteinExistence type="predicted"/>
<feature type="signal peptide" evidence="1">
    <location>
        <begin position="1"/>
        <end position="22"/>
    </location>
</feature>
<organism evidence="3 4">
    <name type="scientific">Salinihabitans flavidus</name>
    <dbReference type="NCBI Taxonomy" id="569882"/>
    <lineage>
        <taxon>Bacteria</taxon>
        <taxon>Pseudomonadati</taxon>
        <taxon>Pseudomonadota</taxon>
        <taxon>Alphaproteobacteria</taxon>
        <taxon>Rhodobacterales</taxon>
        <taxon>Roseobacteraceae</taxon>
        <taxon>Salinihabitans</taxon>
    </lineage>
</organism>
<keyword evidence="4" id="KW-1185">Reference proteome</keyword>
<evidence type="ECO:0000256" key="1">
    <source>
        <dbReference type="SAM" id="SignalP"/>
    </source>
</evidence>
<protein>
    <submittedName>
        <fullName evidence="3">Uncharacterized conserved protein YraI</fullName>
    </submittedName>
</protein>
<evidence type="ECO:0000313" key="4">
    <source>
        <dbReference type="Proteomes" id="UP000198893"/>
    </source>
</evidence>
<dbReference type="AlphaFoldDB" id="A0A1H8VQ49"/>
<dbReference type="Pfam" id="PF08239">
    <property type="entry name" value="SH3_3"/>
    <property type="match status" value="1"/>
</dbReference>